<evidence type="ECO:0000313" key="1">
    <source>
        <dbReference type="EMBL" id="SMP43039.1"/>
    </source>
</evidence>
<reference evidence="1 2" key="1">
    <citation type="submission" date="2017-05" db="EMBL/GenBank/DDBJ databases">
        <authorList>
            <person name="Varghese N."/>
            <person name="Submissions S."/>
        </authorList>
    </citation>
    <scope>NUCLEOTIDE SEQUENCE [LARGE SCALE GENOMIC DNA]</scope>
    <source>
        <strain evidence="1 2">DSM 26001</strain>
    </source>
</reference>
<accession>A0ABY1PQW0</accession>
<dbReference type="RefSeq" id="WP_283440405.1">
    <property type="nucleotide sequence ID" value="NZ_FXUL01000001.1"/>
</dbReference>
<name>A0ABY1PQW0_9BURK</name>
<gene>
    <name evidence="1" type="ORF">SAMN06295970_101258</name>
</gene>
<comment type="caution">
    <text evidence="1">The sequence shown here is derived from an EMBL/GenBank/DDBJ whole genome shotgun (WGS) entry which is preliminary data.</text>
</comment>
<protein>
    <submittedName>
        <fullName evidence="1">Uncharacterized protein</fullName>
    </submittedName>
</protein>
<proteinExistence type="predicted"/>
<sequence>MMRRTVVLNASYERNLMLSHAVRFDVHFKYEKLSDERAFNYLAKGWLEDEHGKMYFVVRPSTLGFQCWSLGDDSSLLAPDEAYEACPAALTVWLALPESLRCSLHDVNNPDAT</sequence>
<keyword evidence="2" id="KW-1185">Reference proteome</keyword>
<dbReference type="EMBL" id="FXUL01000001">
    <property type="protein sequence ID" value="SMP43039.1"/>
    <property type="molecule type" value="Genomic_DNA"/>
</dbReference>
<evidence type="ECO:0000313" key="2">
    <source>
        <dbReference type="Proteomes" id="UP001158049"/>
    </source>
</evidence>
<organism evidence="1 2">
    <name type="scientific">Noviherbaspirillum suwonense</name>
    <dbReference type="NCBI Taxonomy" id="1224511"/>
    <lineage>
        <taxon>Bacteria</taxon>
        <taxon>Pseudomonadati</taxon>
        <taxon>Pseudomonadota</taxon>
        <taxon>Betaproteobacteria</taxon>
        <taxon>Burkholderiales</taxon>
        <taxon>Oxalobacteraceae</taxon>
        <taxon>Noviherbaspirillum</taxon>
    </lineage>
</organism>
<dbReference type="Proteomes" id="UP001158049">
    <property type="component" value="Unassembled WGS sequence"/>
</dbReference>